<dbReference type="RefSeq" id="WP_013835723.1">
    <property type="nucleotide sequence ID" value="NC_015581.1"/>
</dbReference>
<sequence>MHKISTRMVLSLLIGGGLTLSGLTGCQGQSLSVKADDAVSTGSLAAQQLPSTQINPSWMYDILVAEMLATHGDFVNAYHVMMRVASQSQDVQLAERAFHFAMSAYEPRGIEESATLWRSLEPANATPWRIGYIMSLRDGDLEQALLNWQAYRERSTDILEADLKNAASQIGHGMDPEIALAFFEQLYLRYPDEWSAGYVYGFVADHYQQPQLAMKVLEEVIQDPQSERDVYFALINIYLEQDWYERGIEMLAAYMVAQPDDWSMQERYARLEVRAQQFDAAEARYKRIVSNNPQARASQLSLALLLLDRGDLDAAMPHFHSLLRQQAYQDIANYYLGLIYHGQNNATLARQHLSRVEDPVYHLDAQLVLAQLDFDRSGLEAATARLAILVQDVSSIDDTTQLKLWRAQGSFYSQAEHWHDAVRVYREAYSKHSELLPLIYAYALSLYNTGLDDEYEFVIQRALQLYPDEADLLNALGYFYAEKGINLSKAQILLDRALDIAPDAFHIIDSRGWLAYQQGDYELAEKLISQAWSMQQDEEVLLHLIQVKWALRKFAEAEALWERYHSDYMDNEEVQSILKKLRAHNKSVTQ</sequence>
<dbReference type="SUPFAM" id="SSF48452">
    <property type="entry name" value="TPR-like"/>
    <property type="match status" value="2"/>
</dbReference>
<gene>
    <name evidence="1" type="ordered locus">Thicy_1180</name>
</gene>
<dbReference type="STRING" id="717773.Thicy_1180"/>
<dbReference type="OrthoDB" id="7637125at2"/>
<accession>F6D8U7</accession>
<dbReference type="EMBL" id="CP002776">
    <property type="protein sequence ID" value="AEG31947.1"/>
    <property type="molecule type" value="Genomic_DNA"/>
</dbReference>
<dbReference type="Pfam" id="PF13432">
    <property type="entry name" value="TPR_16"/>
    <property type="match status" value="1"/>
</dbReference>
<evidence type="ECO:0000313" key="2">
    <source>
        <dbReference type="Proteomes" id="UP000009232"/>
    </source>
</evidence>
<proteinExistence type="predicted"/>
<keyword evidence="2" id="KW-1185">Reference proteome</keyword>
<dbReference type="HOGENOM" id="CLU_007251_4_0_6"/>
<dbReference type="PANTHER" id="PTHR44216:SF3">
    <property type="entry name" value="PROTEIN O-MANNOSYL-TRANSFERASE TMTC2"/>
    <property type="match status" value="1"/>
</dbReference>
<evidence type="ECO:0000313" key="1">
    <source>
        <dbReference type="EMBL" id="AEG31947.1"/>
    </source>
</evidence>
<name>F6D8U7_THICA</name>
<reference evidence="1 2" key="1">
    <citation type="submission" date="2011-05" db="EMBL/GenBank/DDBJ databases">
        <title>Complete sequence of Thioalkalimicrobium cyclicum ALM1.</title>
        <authorList>
            <consortium name="US DOE Joint Genome Institute"/>
            <person name="Lucas S."/>
            <person name="Han J."/>
            <person name="Lapidus A."/>
            <person name="Cheng J.-F."/>
            <person name="Goodwin L."/>
            <person name="Pitluck S."/>
            <person name="Peters L."/>
            <person name="Mikhailova N."/>
            <person name="Davenport K."/>
            <person name="Han C."/>
            <person name="Tapia R."/>
            <person name="Land M."/>
            <person name="Hauser L."/>
            <person name="Kyrpides N."/>
            <person name="Ivanova N."/>
            <person name="Pagani I."/>
            <person name="Kappler U."/>
            <person name="Woyke T."/>
        </authorList>
    </citation>
    <scope>NUCLEOTIDE SEQUENCE [LARGE SCALE GENOMIC DNA]</scope>
    <source>
        <strain evidence="2">DSM 14477 / JCM 11371 / ALM1</strain>
    </source>
</reference>
<dbReference type="PANTHER" id="PTHR44216">
    <property type="entry name" value="PROTEIN O-MANNOSYL-TRANSFERASE TMTC2"/>
    <property type="match status" value="1"/>
</dbReference>
<dbReference type="InterPro" id="IPR011990">
    <property type="entry name" value="TPR-like_helical_dom_sf"/>
</dbReference>
<dbReference type="InterPro" id="IPR052384">
    <property type="entry name" value="TMTC_O-mannosyltransferase"/>
</dbReference>
<dbReference type="Proteomes" id="UP000009232">
    <property type="component" value="Chromosome"/>
</dbReference>
<protein>
    <submittedName>
        <fullName evidence="1">TPR repeat-containing protein</fullName>
    </submittedName>
</protein>
<dbReference type="AlphaFoldDB" id="F6D8U7"/>
<dbReference type="KEGG" id="tcy:Thicy_1180"/>
<dbReference type="eggNOG" id="COG0457">
    <property type="taxonomic scope" value="Bacteria"/>
</dbReference>
<dbReference type="Gene3D" id="1.25.40.10">
    <property type="entry name" value="Tetratricopeptide repeat domain"/>
    <property type="match status" value="2"/>
</dbReference>
<organism evidence="1 2">
    <name type="scientific">Thiomicrospira cyclica (strain DSM 14477 / JCM 11371 / ALM1)</name>
    <name type="common">Thioalkalimicrobium cyclicum</name>
    <dbReference type="NCBI Taxonomy" id="717773"/>
    <lineage>
        <taxon>Bacteria</taxon>
        <taxon>Pseudomonadati</taxon>
        <taxon>Pseudomonadota</taxon>
        <taxon>Gammaproteobacteria</taxon>
        <taxon>Thiotrichales</taxon>
        <taxon>Piscirickettsiaceae</taxon>
        <taxon>Thiomicrospira</taxon>
    </lineage>
</organism>
<dbReference type="PROSITE" id="PS51257">
    <property type="entry name" value="PROKAR_LIPOPROTEIN"/>
    <property type="match status" value="1"/>
</dbReference>